<dbReference type="GO" id="GO:0035556">
    <property type="term" value="P:intracellular signal transduction"/>
    <property type="evidence" value="ECO:0007669"/>
    <property type="project" value="TreeGrafter"/>
</dbReference>
<dbReference type="GO" id="GO:0000226">
    <property type="term" value="P:microtubule cytoskeleton organization"/>
    <property type="evidence" value="ECO:0007669"/>
    <property type="project" value="TreeGrafter"/>
</dbReference>
<proteinExistence type="predicted"/>
<evidence type="ECO:0000256" key="2">
    <source>
        <dbReference type="ARBA" id="ARBA00022527"/>
    </source>
</evidence>
<dbReference type="AlphaFoldDB" id="A0A1I7S6R6"/>
<organism evidence="13 14">
    <name type="scientific">Bursaphelenchus xylophilus</name>
    <name type="common">Pinewood nematode worm</name>
    <name type="synonym">Aphelenchoides xylophilus</name>
    <dbReference type="NCBI Taxonomy" id="6326"/>
    <lineage>
        <taxon>Eukaryota</taxon>
        <taxon>Metazoa</taxon>
        <taxon>Ecdysozoa</taxon>
        <taxon>Nematoda</taxon>
        <taxon>Chromadorea</taxon>
        <taxon>Rhabditida</taxon>
        <taxon>Tylenchina</taxon>
        <taxon>Tylenchomorpha</taxon>
        <taxon>Aphelenchoidea</taxon>
        <taxon>Aphelenchoididae</taxon>
        <taxon>Bursaphelenchus</taxon>
    </lineage>
</organism>
<feature type="transmembrane region" description="Helical" evidence="11">
    <location>
        <begin position="12"/>
        <end position="38"/>
    </location>
</feature>
<protein>
    <recommendedName>
        <fullName evidence="1">non-specific serine/threonine protein kinase</fullName>
        <ecNumber evidence="1">2.7.11.1</ecNumber>
    </recommendedName>
</protein>
<dbReference type="InterPro" id="IPR017441">
    <property type="entry name" value="Protein_kinase_ATP_BS"/>
</dbReference>
<feature type="binding site" evidence="9">
    <location>
        <position position="303"/>
    </location>
    <ligand>
        <name>ATP</name>
        <dbReference type="ChEBI" id="CHEBI:30616"/>
    </ligand>
</feature>
<dbReference type="PROSITE" id="PS00107">
    <property type="entry name" value="PROTEIN_KINASE_ATP"/>
    <property type="match status" value="1"/>
</dbReference>
<reference evidence="14" key="1">
    <citation type="submission" date="2016-11" db="UniProtKB">
        <authorList>
            <consortium name="WormBaseParasite"/>
        </authorList>
    </citation>
    <scope>IDENTIFICATION</scope>
</reference>
<evidence type="ECO:0000256" key="4">
    <source>
        <dbReference type="ARBA" id="ARBA00022741"/>
    </source>
</evidence>
<evidence type="ECO:0000259" key="12">
    <source>
        <dbReference type="PROSITE" id="PS50011"/>
    </source>
</evidence>
<feature type="transmembrane region" description="Helical" evidence="11">
    <location>
        <begin position="112"/>
        <end position="133"/>
    </location>
</feature>
<evidence type="ECO:0000256" key="9">
    <source>
        <dbReference type="PROSITE-ProRule" id="PRU10141"/>
    </source>
</evidence>
<dbReference type="SUPFAM" id="SSF56112">
    <property type="entry name" value="Protein kinase-like (PK-like)"/>
    <property type="match status" value="1"/>
</dbReference>
<evidence type="ECO:0000313" key="14">
    <source>
        <dbReference type="WBParaSite" id="BXY_0870400.1"/>
    </source>
</evidence>
<dbReference type="PANTHER" id="PTHR24346:SF74">
    <property type="entry name" value="PROTEIN KINASE DOMAIN-CONTAINING PROTEIN"/>
    <property type="match status" value="1"/>
</dbReference>
<feature type="transmembrane region" description="Helical" evidence="11">
    <location>
        <begin position="58"/>
        <end position="80"/>
    </location>
</feature>
<dbReference type="FunFam" id="3.30.200.20:FF:000003">
    <property type="entry name" value="Non-specific serine/threonine protein kinase"/>
    <property type="match status" value="1"/>
</dbReference>
<evidence type="ECO:0000256" key="8">
    <source>
        <dbReference type="ARBA" id="ARBA00048679"/>
    </source>
</evidence>
<sequence length="346" mass="39521">MATYDEEGNGFGYKLVGCVTLSSLLLLVIKSTIIWSLPESNVDYRLQRTFITDKSVPGYVFDVCLATAGMLHTIFVLRGIMAKVQGQFSRSLTQSYEMRQTKYTLQWIKRMVTAFAVLILIALPFIFVLNYLYLVCDYNTNTVDIQAILGLLLTMTETYNLACTLFLYDEFPQLKKAVYKDFSCILPTPRENTSTVTRNEEAEAHFNNLRSIPTPTRSSQTITGFPPIRPTHFQRPNQLVDSTRPFQNSNLPPLPQTKPAESSPKPATPKIGPYDVEKTIGKGNHAVVKKARHKVTKTEVAIKIIDKRRLDPENVKKIEREVKVLQRIRHPHIIKLYQVSFKKIFF</sequence>
<evidence type="ECO:0000313" key="13">
    <source>
        <dbReference type="Proteomes" id="UP000095284"/>
    </source>
</evidence>
<feature type="compositionally biased region" description="Polar residues" evidence="10">
    <location>
        <begin position="240"/>
        <end position="251"/>
    </location>
</feature>
<keyword evidence="6 9" id="KW-0067">ATP-binding</keyword>
<dbReference type="Pfam" id="PF00069">
    <property type="entry name" value="Pkinase"/>
    <property type="match status" value="1"/>
</dbReference>
<feature type="region of interest" description="Disordered" evidence="10">
    <location>
        <begin position="240"/>
        <end position="272"/>
    </location>
</feature>
<evidence type="ECO:0000256" key="5">
    <source>
        <dbReference type="ARBA" id="ARBA00022777"/>
    </source>
</evidence>
<dbReference type="GO" id="GO:0005524">
    <property type="term" value="F:ATP binding"/>
    <property type="evidence" value="ECO:0007669"/>
    <property type="project" value="UniProtKB-UniRule"/>
</dbReference>
<comment type="catalytic activity">
    <reaction evidence="8">
        <text>L-seryl-[protein] + ATP = O-phospho-L-seryl-[protein] + ADP + H(+)</text>
        <dbReference type="Rhea" id="RHEA:17989"/>
        <dbReference type="Rhea" id="RHEA-COMP:9863"/>
        <dbReference type="Rhea" id="RHEA-COMP:11604"/>
        <dbReference type="ChEBI" id="CHEBI:15378"/>
        <dbReference type="ChEBI" id="CHEBI:29999"/>
        <dbReference type="ChEBI" id="CHEBI:30616"/>
        <dbReference type="ChEBI" id="CHEBI:83421"/>
        <dbReference type="ChEBI" id="CHEBI:456216"/>
        <dbReference type="EC" id="2.7.11.1"/>
    </reaction>
</comment>
<evidence type="ECO:0000256" key="6">
    <source>
        <dbReference type="ARBA" id="ARBA00022840"/>
    </source>
</evidence>
<accession>A0A1I7S6R6</accession>
<keyword evidence="5" id="KW-0418">Kinase</keyword>
<keyword evidence="3" id="KW-0808">Transferase</keyword>
<evidence type="ECO:0000256" key="3">
    <source>
        <dbReference type="ARBA" id="ARBA00022679"/>
    </source>
</evidence>
<dbReference type="WBParaSite" id="BXY_0870400.1">
    <property type="protein sequence ID" value="BXY_0870400.1"/>
    <property type="gene ID" value="BXY_0870400"/>
</dbReference>
<dbReference type="GO" id="GO:0005737">
    <property type="term" value="C:cytoplasm"/>
    <property type="evidence" value="ECO:0007669"/>
    <property type="project" value="TreeGrafter"/>
</dbReference>
<dbReference type="GO" id="GO:0050321">
    <property type="term" value="F:tau-protein kinase activity"/>
    <property type="evidence" value="ECO:0007669"/>
    <property type="project" value="TreeGrafter"/>
</dbReference>
<evidence type="ECO:0000256" key="11">
    <source>
        <dbReference type="SAM" id="Phobius"/>
    </source>
</evidence>
<dbReference type="InterPro" id="IPR011009">
    <property type="entry name" value="Kinase-like_dom_sf"/>
</dbReference>
<evidence type="ECO:0000256" key="7">
    <source>
        <dbReference type="ARBA" id="ARBA00047899"/>
    </source>
</evidence>
<feature type="domain" description="Protein kinase" evidence="12">
    <location>
        <begin position="274"/>
        <end position="346"/>
    </location>
</feature>
<dbReference type="Proteomes" id="UP000095284">
    <property type="component" value="Unplaced"/>
</dbReference>
<dbReference type="PANTHER" id="PTHR24346">
    <property type="entry name" value="MAP/MICROTUBULE AFFINITY-REGULATING KINASE"/>
    <property type="match status" value="1"/>
</dbReference>
<name>A0A1I7S6R6_BURXY</name>
<keyword evidence="11" id="KW-1133">Transmembrane helix</keyword>
<feature type="transmembrane region" description="Helical" evidence="11">
    <location>
        <begin position="145"/>
        <end position="168"/>
    </location>
</feature>
<dbReference type="Gene3D" id="3.30.200.20">
    <property type="entry name" value="Phosphorylase Kinase, domain 1"/>
    <property type="match status" value="1"/>
</dbReference>
<dbReference type="InterPro" id="IPR000719">
    <property type="entry name" value="Prot_kinase_dom"/>
</dbReference>
<dbReference type="EC" id="2.7.11.1" evidence="1"/>
<evidence type="ECO:0000256" key="10">
    <source>
        <dbReference type="SAM" id="MobiDB-lite"/>
    </source>
</evidence>
<evidence type="ECO:0000256" key="1">
    <source>
        <dbReference type="ARBA" id="ARBA00012513"/>
    </source>
</evidence>
<keyword evidence="4 9" id="KW-0547">Nucleotide-binding</keyword>
<keyword evidence="11" id="KW-0472">Membrane</keyword>
<keyword evidence="11" id="KW-0812">Transmembrane</keyword>
<keyword evidence="2" id="KW-0723">Serine/threonine-protein kinase</keyword>
<comment type="catalytic activity">
    <reaction evidence="7">
        <text>L-threonyl-[protein] + ATP = O-phospho-L-threonyl-[protein] + ADP + H(+)</text>
        <dbReference type="Rhea" id="RHEA:46608"/>
        <dbReference type="Rhea" id="RHEA-COMP:11060"/>
        <dbReference type="Rhea" id="RHEA-COMP:11605"/>
        <dbReference type="ChEBI" id="CHEBI:15378"/>
        <dbReference type="ChEBI" id="CHEBI:30013"/>
        <dbReference type="ChEBI" id="CHEBI:30616"/>
        <dbReference type="ChEBI" id="CHEBI:61977"/>
        <dbReference type="ChEBI" id="CHEBI:456216"/>
        <dbReference type="EC" id="2.7.11.1"/>
    </reaction>
</comment>
<dbReference type="PROSITE" id="PS50011">
    <property type="entry name" value="PROTEIN_KINASE_DOM"/>
    <property type="match status" value="1"/>
</dbReference>